<evidence type="ECO:0000313" key="4">
    <source>
        <dbReference type="RefSeq" id="XP_024881251.1"/>
    </source>
</evidence>
<feature type="region of interest" description="Disordered" evidence="1">
    <location>
        <begin position="1"/>
        <end position="63"/>
    </location>
</feature>
<reference evidence="3 4" key="1">
    <citation type="submission" date="2025-04" db="UniProtKB">
        <authorList>
            <consortium name="RefSeq"/>
        </authorList>
    </citation>
    <scope>IDENTIFICATION</scope>
    <source>
        <tissue evidence="3 4">Whole body</tissue>
    </source>
</reference>
<evidence type="ECO:0000313" key="3">
    <source>
        <dbReference type="RefSeq" id="XP_024875049.1"/>
    </source>
</evidence>
<name>A0A6J1QJB2_9HYME</name>
<feature type="compositionally biased region" description="Basic and acidic residues" evidence="1">
    <location>
        <begin position="216"/>
        <end position="230"/>
    </location>
</feature>
<accession>A0A6J1QJB2</accession>
<proteinExistence type="predicted"/>
<feature type="region of interest" description="Disordered" evidence="1">
    <location>
        <begin position="194"/>
        <end position="230"/>
    </location>
</feature>
<sequence>MDEKREESKEKDINLKKDEKEKSTTEKSRITGGRPTRADELSKIRDRTGSQGSITDYVRKRGKDEEKKIAEKAEKEILANFSKEKRVTRLPPNKIKREEKKKEGMETEKMLKDILAKMDVQERERKKDKEEIMKEIMKEIHELREDYRMREMLWGEQKASLENRIKQLEEKVEKMENSEGEKLVSSELMKKMKEMERNSELAERRKRKNNIIIKGMKVENGGERKEKMIP</sequence>
<dbReference type="RefSeq" id="XP_024881251.1">
    <property type="nucleotide sequence ID" value="XM_025025483.1"/>
</dbReference>
<dbReference type="GeneID" id="112460688"/>
<feature type="compositionally biased region" description="Basic and acidic residues" evidence="1">
    <location>
        <begin position="36"/>
        <end position="48"/>
    </location>
</feature>
<organism evidence="2 4">
    <name type="scientific">Temnothorax curvispinosus</name>
    <dbReference type="NCBI Taxonomy" id="300111"/>
    <lineage>
        <taxon>Eukaryota</taxon>
        <taxon>Metazoa</taxon>
        <taxon>Ecdysozoa</taxon>
        <taxon>Arthropoda</taxon>
        <taxon>Hexapoda</taxon>
        <taxon>Insecta</taxon>
        <taxon>Pterygota</taxon>
        <taxon>Neoptera</taxon>
        <taxon>Endopterygota</taxon>
        <taxon>Hymenoptera</taxon>
        <taxon>Apocrita</taxon>
        <taxon>Aculeata</taxon>
        <taxon>Formicoidea</taxon>
        <taxon>Formicidae</taxon>
        <taxon>Myrmicinae</taxon>
        <taxon>Temnothorax</taxon>
    </lineage>
</organism>
<dbReference type="OrthoDB" id="7558766at2759"/>
<feature type="compositionally biased region" description="Basic and acidic residues" evidence="1">
    <location>
        <begin position="1"/>
        <end position="29"/>
    </location>
</feature>
<feature type="compositionally biased region" description="Basic and acidic residues" evidence="1">
    <location>
        <begin position="194"/>
        <end position="203"/>
    </location>
</feature>
<dbReference type="AlphaFoldDB" id="A0A6J1QJB2"/>
<keyword evidence="2" id="KW-1185">Reference proteome</keyword>
<protein>
    <submittedName>
        <fullName evidence="3 4">DNA ligase 1-like</fullName>
    </submittedName>
</protein>
<gene>
    <name evidence="4" type="primary">LOC112460688</name>
    <name evidence="3" type="synonym">LOC112456612</name>
</gene>
<evidence type="ECO:0000313" key="2">
    <source>
        <dbReference type="Proteomes" id="UP000504618"/>
    </source>
</evidence>
<dbReference type="Proteomes" id="UP000504618">
    <property type="component" value="Unplaced"/>
</dbReference>
<evidence type="ECO:0000256" key="1">
    <source>
        <dbReference type="SAM" id="MobiDB-lite"/>
    </source>
</evidence>
<dbReference type="RefSeq" id="XP_024875049.1">
    <property type="nucleotide sequence ID" value="XM_025019281.1"/>
</dbReference>